<dbReference type="PANTHER" id="PTHR14165:SF3">
    <property type="entry name" value="MAJOR VAULT PROTEIN"/>
    <property type="match status" value="1"/>
</dbReference>
<dbReference type="EMBL" id="HBGE01077374">
    <property type="protein sequence ID" value="CAD9169517.1"/>
    <property type="molecule type" value="Transcribed_RNA"/>
</dbReference>
<organism evidence="4">
    <name type="scientific">Alexandrium catenella</name>
    <name type="common">Red tide dinoflagellate</name>
    <name type="synonym">Gonyaulax catenella</name>
    <dbReference type="NCBI Taxonomy" id="2925"/>
    <lineage>
        <taxon>Eukaryota</taxon>
        <taxon>Sar</taxon>
        <taxon>Alveolata</taxon>
        <taxon>Dinophyceae</taxon>
        <taxon>Gonyaulacales</taxon>
        <taxon>Pyrocystaceae</taxon>
        <taxon>Alexandrium</taxon>
    </lineage>
</organism>
<feature type="coiled-coil region" evidence="1">
    <location>
        <begin position="382"/>
        <end position="409"/>
    </location>
</feature>
<evidence type="ECO:0000256" key="1">
    <source>
        <dbReference type="SAM" id="Coils"/>
    </source>
</evidence>
<dbReference type="Gene3D" id="3.30.479.30">
    <property type="entry name" value="Band 7 domain"/>
    <property type="match status" value="1"/>
</dbReference>
<feature type="domain" description="Band 7" evidence="3">
    <location>
        <begin position="258"/>
        <end position="412"/>
    </location>
</feature>
<protein>
    <recommendedName>
        <fullName evidence="3">Band 7 domain-containing protein</fullName>
    </recommendedName>
</protein>
<reference evidence="4" key="1">
    <citation type="submission" date="2021-01" db="EMBL/GenBank/DDBJ databases">
        <authorList>
            <person name="Corre E."/>
            <person name="Pelletier E."/>
            <person name="Niang G."/>
            <person name="Scheremetjew M."/>
            <person name="Finn R."/>
            <person name="Kale V."/>
            <person name="Holt S."/>
            <person name="Cochrane G."/>
            <person name="Meng A."/>
            <person name="Brown T."/>
            <person name="Cohen L."/>
        </authorList>
    </citation>
    <scope>NUCLEOTIDE SEQUENCE</scope>
    <source>
        <strain evidence="4">OF101</strain>
    </source>
</reference>
<keyword evidence="2" id="KW-1133">Transmembrane helix</keyword>
<keyword evidence="2" id="KW-0812">Transmembrane</keyword>
<dbReference type="InterPro" id="IPR001107">
    <property type="entry name" value="Band_7"/>
</dbReference>
<accession>A0A7S1RKZ6</accession>
<evidence type="ECO:0000259" key="3">
    <source>
        <dbReference type="Pfam" id="PF01145"/>
    </source>
</evidence>
<gene>
    <name evidence="4" type="ORF">ACAT0790_LOCUS46286</name>
</gene>
<proteinExistence type="predicted"/>
<dbReference type="AlphaFoldDB" id="A0A7S1RKZ6"/>
<dbReference type="SUPFAM" id="SSF117892">
    <property type="entry name" value="Band 7/SPFH domain"/>
    <property type="match status" value="1"/>
</dbReference>
<dbReference type="Pfam" id="PF01145">
    <property type="entry name" value="Band_7"/>
    <property type="match status" value="1"/>
</dbReference>
<dbReference type="GO" id="GO:0005737">
    <property type="term" value="C:cytoplasm"/>
    <property type="evidence" value="ECO:0007669"/>
    <property type="project" value="TreeGrafter"/>
</dbReference>
<keyword evidence="1" id="KW-0175">Coiled coil</keyword>
<dbReference type="InterPro" id="IPR039059">
    <property type="entry name" value="MVP"/>
</dbReference>
<feature type="transmembrane region" description="Helical" evidence="2">
    <location>
        <begin position="9"/>
        <end position="32"/>
    </location>
</feature>
<name>A0A7S1RKZ6_ALECA</name>
<evidence type="ECO:0000313" key="4">
    <source>
        <dbReference type="EMBL" id="CAD9169517.1"/>
    </source>
</evidence>
<evidence type="ECO:0000256" key="2">
    <source>
        <dbReference type="SAM" id="Phobius"/>
    </source>
</evidence>
<dbReference type="PANTHER" id="PTHR14165">
    <property type="entry name" value="MAJOR VAULT PROTEIN"/>
    <property type="match status" value="1"/>
</dbReference>
<keyword evidence="2" id="KW-0472">Membrane</keyword>
<dbReference type="InterPro" id="IPR036013">
    <property type="entry name" value="Band_7/SPFH_dom_sf"/>
</dbReference>
<sequence>MAGPVKQCLTLGCMGTCCVSILIGVIMIILVLSNIKTLGPDDQVVIHNLDGKEVLNGPMTGVLNPFRDKEWRKAQRLEPTQYVRIMDMLSGAKRVEEGPKLLFLNAYDQAEANQTKIVLKKDQYIRFVDRLTGTERVLRGPQTIVPGPWEESAQGRQQAKFVNRDSAVVVLNKVDGTQRLHTTPGVFFPSAYETVLEERSLIRVLPHETMVVRNKFGRYLIYSGAGGNATGTSFFLGPYDKLVEMEWSVFSAPSDVNPVQTITKETVTVIDMRVRKVEYQYEVRTNDNVNLRLQGTIFWKITDVSRTISMTDDPAGDVWHHARSALIQAVSKADLDTFMRSFNALVQVSFRQQAADGFYVQRGVEVQSMEVTKYDCVDPETAATLQDIIKETTNRINRLQAQRSENDVQFAKLRADIVLERQRTQLIQTQAFNERLAAEKDGEAKGAELAKSAATFIDGLNASLPSVEQRVDLYKLHKQLEHQNAKTKSLASGKATLFLTPQDMNLKLNPAEL</sequence>
<dbReference type="GO" id="GO:0005634">
    <property type="term" value="C:nucleus"/>
    <property type="evidence" value="ECO:0007669"/>
    <property type="project" value="TreeGrafter"/>
</dbReference>